<evidence type="ECO:0000259" key="1">
    <source>
        <dbReference type="Pfam" id="PF05523"/>
    </source>
</evidence>
<keyword evidence="3" id="KW-1185">Reference proteome</keyword>
<dbReference type="InterPro" id="IPR008894">
    <property type="entry name" value="QdtA_cupin_dom"/>
</dbReference>
<evidence type="ECO:0000313" key="2">
    <source>
        <dbReference type="EMBL" id="NML64659.1"/>
    </source>
</evidence>
<feature type="domain" description="Sugar 3,4-ketoisomerase QdtA cupin" evidence="1">
    <location>
        <begin position="8"/>
        <end position="123"/>
    </location>
</feature>
<name>A0A7Y0AC65_9BACT</name>
<dbReference type="SUPFAM" id="SSF51182">
    <property type="entry name" value="RmlC-like cupins"/>
    <property type="match status" value="1"/>
</dbReference>
<dbReference type="AlphaFoldDB" id="A0A7Y0AC65"/>
<dbReference type="EMBL" id="JABBGH010000001">
    <property type="protein sequence ID" value="NML64659.1"/>
    <property type="molecule type" value="Genomic_DNA"/>
</dbReference>
<dbReference type="Gene3D" id="2.60.120.10">
    <property type="entry name" value="Jelly Rolls"/>
    <property type="match status" value="1"/>
</dbReference>
<dbReference type="InterPro" id="IPR014710">
    <property type="entry name" value="RmlC-like_jellyroll"/>
</dbReference>
<organism evidence="2 3">
    <name type="scientific">Hymenobacter polaris</name>
    <dbReference type="NCBI Taxonomy" id="2682546"/>
    <lineage>
        <taxon>Bacteria</taxon>
        <taxon>Pseudomonadati</taxon>
        <taxon>Bacteroidota</taxon>
        <taxon>Cytophagia</taxon>
        <taxon>Cytophagales</taxon>
        <taxon>Hymenobacteraceae</taxon>
        <taxon>Hymenobacter</taxon>
    </lineage>
</organism>
<sequence>MTLPYLLSLPTHGSAATGWLTVAEAPSLPFEVKRTYWITQVPPAQVRGRHAHHTLEQLLVAAHGTVHLRIRVPGQAEPSCFCLSSPTQALYLPPHCWPEIEFEPGAVLLCLASAPYDAADYLHE</sequence>
<dbReference type="RefSeq" id="WP_169529943.1">
    <property type="nucleotide sequence ID" value="NZ_JABBGH010000001.1"/>
</dbReference>
<gene>
    <name evidence="2" type="ORF">HHL22_05520</name>
</gene>
<comment type="caution">
    <text evidence="2">The sequence shown here is derived from an EMBL/GenBank/DDBJ whole genome shotgun (WGS) entry which is preliminary data.</text>
</comment>
<dbReference type="CDD" id="cd20292">
    <property type="entry name" value="cupin_QdtA-like"/>
    <property type="match status" value="1"/>
</dbReference>
<accession>A0A7Y0AC65</accession>
<dbReference type="Pfam" id="PF05523">
    <property type="entry name" value="FdtA"/>
    <property type="match status" value="1"/>
</dbReference>
<reference evidence="2 3" key="1">
    <citation type="submission" date="2020-04" db="EMBL/GenBank/DDBJ databases">
        <title>Hymenobacter polaris sp. nov., isolated from Arctic soil.</title>
        <authorList>
            <person name="Dahal R.H."/>
        </authorList>
    </citation>
    <scope>NUCLEOTIDE SEQUENCE [LARGE SCALE GENOMIC DNA]</scope>
    <source>
        <strain evidence="2 3">RP-2-7</strain>
    </source>
</reference>
<evidence type="ECO:0000313" key="3">
    <source>
        <dbReference type="Proteomes" id="UP000559626"/>
    </source>
</evidence>
<dbReference type="Proteomes" id="UP000559626">
    <property type="component" value="Unassembled WGS sequence"/>
</dbReference>
<dbReference type="InterPro" id="IPR011051">
    <property type="entry name" value="RmlC_Cupin_sf"/>
</dbReference>
<proteinExistence type="predicted"/>
<protein>
    <submittedName>
        <fullName evidence="2">WxcM-like domain-containing protein</fullName>
    </submittedName>
</protein>